<comment type="caution">
    <text evidence="1">The sequence shown here is derived from an EMBL/GenBank/DDBJ whole genome shotgun (WGS) entry which is preliminary data.</text>
</comment>
<accession>A0A367FPH1</accession>
<keyword evidence="2" id="KW-1185">Reference proteome</keyword>
<dbReference type="AlphaFoldDB" id="A0A367FPH1"/>
<dbReference type="Proteomes" id="UP000253094">
    <property type="component" value="Unassembled WGS sequence"/>
</dbReference>
<gene>
    <name evidence="1" type="ORF">DQ384_07255</name>
</gene>
<evidence type="ECO:0000313" key="2">
    <source>
        <dbReference type="Proteomes" id="UP000253094"/>
    </source>
</evidence>
<proteinExistence type="predicted"/>
<reference evidence="1 2" key="1">
    <citation type="submission" date="2018-06" db="EMBL/GenBank/DDBJ databases">
        <title>Sphaerisporangium craniellae sp. nov., isolated from a marine sponge in the South China Sea.</title>
        <authorList>
            <person name="Li L."/>
        </authorList>
    </citation>
    <scope>NUCLEOTIDE SEQUENCE [LARGE SCALE GENOMIC DNA]</scope>
    <source>
        <strain evidence="1 2">CCTCC AA 208026</strain>
    </source>
</reference>
<sequence>MGIDRSNFTVTGPNADHNWLRTHEVEARGTWDYCEVTAGSNGTYSTPRIDGAHRAVRVCILHNGGRQCTNVWYADNDDDSGDWS</sequence>
<organism evidence="1 2">
    <name type="scientific">Sphaerisporangium album</name>
    <dbReference type="NCBI Taxonomy" id="509200"/>
    <lineage>
        <taxon>Bacteria</taxon>
        <taxon>Bacillati</taxon>
        <taxon>Actinomycetota</taxon>
        <taxon>Actinomycetes</taxon>
        <taxon>Streptosporangiales</taxon>
        <taxon>Streptosporangiaceae</taxon>
        <taxon>Sphaerisporangium</taxon>
    </lineage>
</organism>
<protein>
    <submittedName>
        <fullName evidence="1">Uncharacterized protein</fullName>
    </submittedName>
</protein>
<name>A0A367FPH1_9ACTN</name>
<evidence type="ECO:0000313" key="1">
    <source>
        <dbReference type="EMBL" id="RCG32288.1"/>
    </source>
</evidence>
<dbReference type="EMBL" id="QOIL01000003">
    <property type="protein sequence ID" value="RCG32288.1"/>
    <property type="molecule type" value="Genomic_DNA"/>
</dbReference>